<accession>A0A1F7SHV6</accession>
<comment type="caution">
    <text evidence="7">The sequence shown here is derived from an EMBL/GenBank/DDBJ whole genome shotgun (WGS) entry which is preliminary data.</text>
</comment>
<dbReference type="PANTHER" id="PTHR43087:SF1">
    <property type="entry name" value="LAO_AO TRANSPORT SYSTEM ATPASE"/>
    <property type="match status" value="1"/>
</dbReference>
<protein>
    <submittedName>
        <fullName evidence="7">GTPase</fullName>
    </submittedName>
</protein>
<comment type="similarity">
    <text evidence="1">Belongs to the SIMIBI class G3E GTPase family. ArgK/MeaB subfamily.</text>
</comment>
<evidence type="ECO:0000259" key="6">
    <source>
        <dbReference type="SMART" id="SM00382"/>
    </source>
</evidence>
<evidence type="ECO:0000256" key="4">
    <source>
        <dbReference type="ARBA" id="ARBA00023134"/>
    </source>
</evidence>
<organism evidence="7 8">
    <name type="scientific">Candidatus Schekmanbacteria bacterium RIFCSPLOWO2_12_FULL_38_15</name>
    <dbReference type="NCBI Taxonomy" id="1817883"/>
    <lineage>
        <taxon>Bacteria</taxon>
        <taxon>Candidatus Schekmaniibacteriota</taxon>
    </lineage>
</organism>
<dbReference type="InterPro" id="IPR052040">
    <property type="entry name" value="GTPase/Isobutyryl-CoA_mutase"/>
</dbReference>
<dbReference type="EMBL" id="MGDI01000025">
    <property type="protein sequence ID" value="OGL53372.1"/>
    <property type="molecule type" value="Genomic_DNA"/>
</dbReference>
<feature type="domain" description="AAA+ ATPase" evidence="6">
    <location>
        <begin position="42"/>
        <end position="186"/>
    </location>
</feature>
<name>A0A1F7SHV6_9BACT</name>
<dbReference type="CDD" id="cd03114">
    <property type="entry name" value="MMAA-like"/>
    <property type="match status" value="1"/>
</dbReference>
<dbReference type="SMART" id="SM00382">
    <property type="entry name" value="AAA"/>
    <property type="match status" value="1"/>
</dbReference>
<keyword evidence="5" id="KW-0143">Chaperone</keyword>
<dbReference type="PANTHER" id="PTHR43087">
    <property type="entry name" value="LYSINE/ARGININE/ORNITHINE TRANSPORT SYSTEM KINASE"/>
    <property type="match status" value="1"/>
</dbReference>
<reference evidence="7 8" key="1">
    <citation type="journal article" date="2016" name="Nat. Commun.">
        <title>Thousands of microbial genomes shed light on interconnected biogeochemical processes in an aquifer system.</title>
        <authorList>
            <person name="Anantharaman K."/>
            <person name="Brown C.T."/>
            <person name="Hug L.A."/>
            <person name="Sharon I."/>
            <person name="Castelle C.J."/>
            <person name="Probst A.J."/>
            <person name="Thomas B.C."/>
            <person name="Singh A."/>
            <person name="Wilkins M.J."/>
            <person name="Karaoz U."/>
            <person name="Brodie E.L."/>
            <person name="Williams K.H."/>
            <person name="Hubbard S.S."/>
            <person name="Banfield J.F."/>
        </authorList>
    </citation>
    <scope>NUCLEOTIDE SEQUENCE [LARGE SCALE GENOMIC DNA]</scope>
</reference>
<evidence type="ECO:0000313" key="8">
    <source>
        <dbReference type="Proteomes" id="UP000178082"/>
    </source>
</evidence>
<dbReference type="AlphaFoldDB" id="A0A1F7SHV6"/>
<dbReference type="Pfam" id="PF03308">
    <property type="entry name" value="MeaB"/>
    <property type="match status" value="1"/>
</dbReference>
<evidence type="ECO:0000256" key="3">
    <source>
        <dbReference type="ARBA" id="ARBA00022801"/>
    </source>
</evidence>
<keyword evidence="3" id="KW-0378">Hydrolase</keyword>
<dbReference type="Proteomes" id="UP000178082">
    <property type="component" value="Unassembled WGS sequence"/>
</dbReference>
<dbReference type="InterPro" id="IPR003593">
    <property type="entry name" value="AAA+_ATPase"/>
</dbReference>
<evidence type="ECO:0000256" key="1">
    <source>
        <dbReference type="ARBA" id="ARBA00009625"/>
    </source>
</evidence>
<evidence type="ECO:0000256" key="5">
    <source>
        <dbReference type="ARBA" id="ARBA00023186"/>
    </source>
</evidence>
<dbReference type="NCBIfam" id="TIGR00750">
    <property type="entry name" value="lao"/>
    <property type="match status" value="1"/>
</dbReference>
<proteinExistence type="inferred from homology"/>
<gene>
    <name evidence="7" type="ORF">A3G31_07665</name>
</gene>
<dbReference type="Gene3D" id="3.40.50.300">
    <property type="entry name" value="P-loop containing nucleotide triphosphate hydrolases"/>
    <property type="match status" value="1"/>
</dbReference>
<dbReference type="InterPro" id="IPR005129">
    <property type="entry name" value="GTPase_ArgK"/>
</dbReference>
<dbReference type="STRING" id="1817883.A3G31_07665"/>
<dbReference type="InterPro" id="IPR027417">
    <property type="entry name" value="P-loop_NTPase"/>
</dbReference>
<dbReference type="GO" id="GO:0005525">
    <property type="term" value="F:GTP binding"/>
    <property type="evidence" value="ECO:0007669"/>
    <property type="project" value="UniProtKB-KW"/>
</dbReference>
<sequence length="310" mass="33780">MSLVHEALNGSTRAVAKIITKIENNSPEAVAFMKELYPHTGKAYIIGITGSPGVGKSTLADKIIEFLRKEGKKVGVIAIDPSSPFSGGAILADRIRMQNHFLDEGVFIRSMATRGSMGGLSKATNNAVNVLDSCGFDYIIVETIGVGQDEIDIVKISKTTLVAFAPGFGDDMQAMKAGIMEIGDIFVINKADRDDADKTERDISIMLELNPNKNGWKPQVVKTVATTGAGIKELVGIIHCHKDFLNSNSSLFYDKEIYKSEMEITEILKERLLEKAFEKASRKGGIRGYAKRVAAREMDAYSAVEKILSL</sequence>
<evidence type="ECO:0000313" key="7">
    <source>
        <dbReference type="EMBL" id="OGL53372.1"/>
    </source>
</evidence>
<dbReference type="GO" id="GO:0003924">
    <property type="term" value="F:GTPase activity"/>
    <property type="evidence" value="ECO:0007669"/>
    <property type="project" value="InterPro"/>
</dbReference>
<evidence type="ECO:0000256" key="2">
    <source>
        <dbReference type="ARBA" id="ARBA00022741"/>
    </source>
</evidence>
<keyword evidence="4" id="KW-0342">GTP-binding</keyword>
<keyword evidence="2" id="KW-0547">Nucleotide-binding</keyword>
<dbReference type="SUPFAM" id="SSF52540">
    <property type="entry name" value="P-loop containing nucleoside triphosphate hydrolases"/>
    <property type="match status" value="1"/>
</dbReference>